<name>A0A2C9CGT5_KUEST</name>
<protein>
    <recommendedName>
        <fullName evidence="3">Plasmid stabilization system protein</fullName>
    </recommendedName>
</protein>
<evidence type="ECO:0000313" key="1">
    <source>
        <dbReference type="EMBL" id="SOH04773.1"/>
    </source>
</evidence>
<evidence type="ECO:0008006" key="3">
    <source>
        <dbReference type="Google" id="ProtNLM"/>
    </source>
</evidence>
<dbReference type="KEGG" id="kst:KSMBR1_2278"/>
<dbReference type="AlphaFoldDB" id="A0A2C9CGT5"/>
<sequence length="96" mass="11404">MKTEYISSFIKDLGALKGSHYYEKIKTMVFEDIPKLPDIDKVKNLRKLKNNKPYYRIRIGEYRIGVRLNNNTLVLCVTRKYTDFRNLLANNLKIFS</sequence>
<dbReference type="Proteomes" id="UP000221734">
    <property type="component" value="Chromosome Kuenenia_stuttgartiensis_MBR1"/>
</dbReference>
<evidence type="ECO:0000313" key="2">
    <source>
        <dbReference type="Proteomes" id="UP000221734"/>
    </source>
</evidence>
<dbReference type="EMBL" id="LT934425">
    <property type="protein sequence ID" value="SOH04773.1"/>
    <property type="molecule type" value="Genomic_DNA"/>
</dbReference>
<gene>
    <name evidence="1" type="ORF">KSMBR1_2278</name>
</gene>
<reference evidence="2" key="1">
    <citation type="submission" date="2017-10" db="EMBL/GenBank/DDBJ databases">
        <authorList>
            <person name="Frank J."/>
        </authorList>
    </citation>
    <scope>NUCLEOTIDE SEQUENCE [LARGE SCALE GENOMIC DNA]</scope>
</reference>
<dbReference type="SUPFAM" id="SSF143011">
    <property type="entry name" value="RelE-like"/>
    <property type="match status" value="1"/>
</dbReference>
<proteinExistence type="predicted"/>
<keyword evidence="2" id="KW-1185">Reference proteome</keyword>
<accession>A0A2C9CGT5</accession>
<dbReference type="Gene3D" id="3.30.2310.20">
    <property type="entry name" value="RelE-like"/>
    <property type="match status" value="1"/>
</dbReference>
<organism evidence="1 2">
    <name type="scientific">Kuenenia stuttgartiensis</name>
    <dbReference type="NCBI Taxonomy" id="174633"/>
    <lineage>
        <taxon>Bacteria</taxon>
        <taxon>Pseudomonadati</taxon>
        <taxon>Planctomycetota</taxon>
        <taxon>Candidatus Brocadiia</taxon>
        <taxon>Candidatus Brocadiales</taxon>
        <taxon>Candidatus Brocadiaceae</taxon>
        <taxon>Candidatus Kuenenia</taxon>
    </lineage>
</organism>
<dbReference type="InterPro" id="IPR035093">
    <property type="entry name" value="RelE/ParE_toxin_dom_sf"/>
</dbReference>